<evidence type="ECO:0000313" key="1">
    <source>
        <dbReference type="EMBL" id="GAP05040.1"/>
    </source>
</evidence>
<dbReference type="STRING" id="709323.GCA_001047135_01599"/>
<gene>
    <name evidence="1" type="ORF">FTRO_0270020</name>
</gene>
<dbReference type="EMBL" id="DF968104">
    <property type="protein sequence ID" value="GAP05040.1"/>
    <property type="molecule type" value="Genomic_DNA"/>
</dbReference>
<dbReference type="AlphaFoldDB" id="A0A3F3HE00"/>
<sequence length="138" mass="15849">MTDEIMVGLKELRRFATVSNQVATAKMKNHEILELHPRALLGPEKKALIDGQNYVVRRKHDLQKGLYDIQSIRAGDRLLAERVNGQLIIRDKTFINRSLPLSEKTFQLLKEYADAHGVTLNQALDQVVTSYTQEQRHE</sequence>
<reference evidence="1" key="1">
    <citation type="journal article" date="2015" name="BMC Genomics">
        <title>Comparative genomics of Fructobacillus spp. and Leuconostoc spp. reveals niche-specific evolution of Fructobacillus spp.</title>
        <authorList>
            <person name="Endo A."/>
            <person name="Tanizawa Y."/>
            <person name="Tanaka N."/>
            <person name="Maeno S."/>
            <person name="Kumar H."/>
            <person name="Shiwa Y."/>
            <person name="Okada S."/>
            <person name="Yoshikawa H."/>
            <person name="Dicks L."/>
            <person name="Nakagawa J."/>
            <person name="Arita M."/>
        </authorList>
    </citation>
    <scope>NUCLEOTIDE SEQUENCE [LARGE SCALE GENOMIC DNA]</scope>
    <source>
        <strain evidence="1">F214-1</strain>
    </source>
</reference>
<dbReference type="RefSeq" id="WP_059394352.1">
    <property type="nucleotide sequence ID" value="NZ_DF968104.1"/>
</dbReference>
<dbReference type="Proteomes" id="UP000064514">
    <property type="component" value="Unassembled WGS sequence"/>
</dbReference>
<protein>
    <submittedName>
        <fullName evidence="1">Uncharacterized protein</fullName>
    </submittedName>
</protein>
<proteinExistence type="predicted"/>
<organism evidence="1">
    <name type="scientific">Fructobacillus tropaeoli</name>
    <dbReference type="NCBI Taxonomy" id="709323"/>
    <lineage>
        <taxon>Bacteria</taxon>
        <taxon>Bacillati</taxon>
        <taxon>Bacillota</taxon>
        <taxon>Bacilli</taxon>
        <taxon>Lactobacillales</taxon>
        <taxon>Lactobacillaceae</taxon>
        <taxon>Fructobacillus</taxon>
    </lineage>
</organism>
<accession>A0A3F3HE00</accession>
<name>A0A3F3HE00_9LACO</name>